<organism evidence="1 2">
    <name type="scientific">Microcystis aeruginosa PCC 7806SL</name>
    <dbReference type="NCBI Taxonomy" id="1903187"/>
    <lineage>
        <taxon>Bacteria</taxon>
        <taxon>Bacillati</taxon>
        <taxon>Cyanobacteriota</taxon>
        <taxon>Cyanophyceae</taxon>
        <taxon>Oscillatoriophycideae</taxon>
        <taxon>Chroococcales</taxon>
        <taxon>Microcystaceae</taxon>
        <taxon>Microcystis</taxon>
    </lineage>
</organism>
<reference evidence="1 2" key="1">
    <citation type="journal article" date="2018" name="Harmful Algae">
        <title>The highly heterogeneous methylated genomes and diverse restriction-modification systems of bloom-forming Microcystis.</title>
        <authorList>
            <person name="Zhao L."/>
            <person name="Song Y."/>
            <person name="Li L."/>
            <person name="Gan N."/>
            <person name="Brand J.J."/>
            <person name="Song L."/>
        </authorList>
    </citation>
    <scope>NUCLEOTIDE SEQUENCE [LARGE SCALE GENOMIC DNA]</scope>
    <source>
        <strain evidence="1 2">PCC 7806SL</strain>
    </source>
</reference>
<dbReference type="EMBL" id="CP020771">
    <property type="protein sequence ID" value="ARI80764.1"/>
    <property type="molecule type" value="Genomic_DNA"/>
</dbReference>
<sequence length="42" mass="4774">MWTKSVTVGAQSLRPPIDWDIIPTQVPNWVFTEASEVRLAFS</sequence>
<dbReference type="Proteomes" id="UP000192439">
    <property type="component" value="Chromosome"/>
</dbReference>
<name>A0AB33BIZ5_MICA7</name>
<evidence type="ECO:0000313" key="2">
    <source>
        <dbReference type="Proteomes" id="UP000192439"/>
    </source>
</evidence>
<dbReference type="AlphaFoldDB" id="A0AB33BIZ5"/>
<accession>A0AB33BIZ5</accession>
<evidence type="ECO:0000313" key="1">
    <source>
        <dbReference type="EMBL" id="ARI80764.1"/>
    </source>
</evidence>
<gene>
    <name evidence="1" type="ORF">BH695_1483</name>
</gene>
<keyword evidence="2" id="KW-1185">Reference proteome</keyword>
<protein>
    <submittedName>
        <fullName evidence="1">Uncharacterized protein</fullName>
    </submittedName>
</protein>
<proteinExistence type="predicted"/>